<accession>A0ABR3K116</accession>
<name>A0ABR3K116_TRISP</name>
<dbReference type="EMBL" id="JBEUSY010000558">
    <property type="protein sequence ID" value="KAL1226867.1"/>
    <property type="molecule type" value="Genomic_DNA"/>
</dbReference>
<dbReference type="Proteomes" id="UP001558632">
    <property type="component" value="Unassembled WGS sequence"/>
</dbReference>
<feature type="signal peptide" evidence="1">
    <location>
        <begin position="1"/>
        <end position="33"/>
    </location>
</feature>
<sequence>MFRQAFTSRPISFLFQLLTDHRLLLLLYSTVKCCCPLSKTSGGSQKFIPILLFTVYIFNNVDTAVNETTTTSDVCLFCLLYVQCDNR</sequence>
<keyword evidence="3" id="KW-1185">Reference proteome</keyword>
<protein>
    <submittedName>
        <fullName evidence="2">FBD-associated F-box protein</fullName>
    </submittedName>
</protein>
<feature type="chain" id="PRO_5045241411" evidence="1">
    <location>
        <begin position="34"/>
        <end position="87"/>
    </location>
</feature>
<gene>
    <name evidence="2" type="ORF">TSPI_05581</name>
</gene>
<keyword evidence="1" id="KW-0732">Signal</keyword>
<reference evidence="2 3" key="1">
    <citation type="submission" date="2024-07" db="EMBL/GenBank/DDBJ databases">
        <title>Enhanced genomic and transcriptomic resources for Trichinella pseudospiralis and T. spiralis underpin the discovery of pronounced molecular differences between stages and species.</title>
        <authorList>
            <person name="Pasi K.K."/>
            <person name="La Rosa G."/>
            <person name="Gomez-Morales M.A."/>
            <person name="Tosini F."/>
            <person name="Sumanam S."/>
            <person name="Young N.D."/>
            <person name="Chang B.C."/>
            <person name="Robin G.B."/>
        </authorList>
    </citation>
    <scope>NUCLEOTIDE SEQUENCE [LARGE SCALE GENOMIC DNA]</scope>
    <source>
        <strain evidence="2">ISS534</strain>
    </source>
</reference>
<evidence type="ECO:0000313" key="2">
    <source>
        <dbReference type="EMBL" id="KAL1226867.1"/>
    </source>
</evidence>
<evidence type="ECO:0000256" key="1">
    <source>
        <dbReference type="SAM" id="SignalP"/>
    </source>
</evidence>
<proteinExistence type="predicted"/>
<comment type="caution">
    <text evidence="2">The sequence shown here is derived from an EMBL/GenBank/DDBJ whole genome shotgun (WGS) entry which is preliminary data.</text>
</comment>
<evidence type="ECO:0000313" key="3">
    <source>
        <dbReference type="Proteomes" id="UP001558632"/>
    </source>
</evidence>
<organism evidence="2 3">
    <name type="scientific">Trichinella spiralis</name>
    <name type="common">Trichina worm</name>
    <dbReference type="NCBI Taxonomy" id="6334"/>
    <lineage>
        <taxon>Eukaryota</taxon>
        <taxon>Metazoa</taxon>
        <taxon>Ecdysozoa</taxon>
        <taxon>Nematoda</taxon>
        <taxon>Enoplea</taxon>
        <taxon>Dorylaimia</taxon>
        <taxon>Trichinellida</taxon>
        <taxon>Trichinellidae</taxon>
        <taxon>Trichinella</taxon>
    </lineage>
</organism>